<evidence type="ECO:0000256" key="1">
    <source>
        <dbReference type="ARBA" id="ARBA00007257"/>
    </source>
</evidence>
<feature type="region of interest" description="Disordered" evidence="4">
    <location>
        <begin position="1232"/>
        <end position="1260"/>
    </location>
</feature>
<dbReference type="EMBL" id="CACRTN010000009">
    <property type="protein sequence ID" value="VYT71823.1"/>
    <property type="molecule type" value="Genomic_DNA"/>
</dbReference>
<accession>A0A6N2Z016</accession>
<feature type="domain" description="SpaA-like prealbumin fold" evidence="7">
    <location>
        <begin position="558"/>
        <end position="651"/>
    </location>
</feature>
<feature type="chain" id="PRO_5039556064" evidence="6">
    <location>
        <begin position="20"/>
        <end position="1507"/>
    </location>
</feature>
<keyword evidence="5" id="KW-0812">Transmembrane</keyword>
<keyword evidence="3 6" id="KW-0732">Signal</keyword>
<keyword evidence="5" id="KW-1133">Transmembrane helix</keyword>
<protein>
    <submittedName>
        <fullName evidence="8">Cna protein B-type domain protein</fullName>
    </submittedName>
</protein>
<dbReference type="SUPFAM" id="SSF49478">
    <property type="entry name" value="Cna protein B-type domain"/>
    <property type="match status" value="1"/>
</dbReference>
<name>A0A6N2Z016_9ACTN</name>
<organism evidence="8">
    <name type="scientific">Collinsella intestinalis</name>
    <dbReference type="NCBI Taxonomy" id="147207"/>
    <lineage>
        <taxon>Bacteria</taxon>
        <taxon>Bacillati</taxon>
        <taxon>Actinomycetota</taxon>
        <taxon>Coriobacteriia</taxon>
        <taxon>Coriobacteriales</taxon>
        <taxon>Coriobacteriaceae</taxon>
        <taxon>Collinsella</taxon>
    </lineage>
</organism>
<dbReference type="Gene3D" id="2.60.40.10">
    <property type="entry name" value="Immunoglobulins"/>
    <property type="match status" value="6"/>
</dbReference>
<evidence type="ECO:0000256" key="4">
    <source>
        <dbReference type="SAM" id="MobiDB-lite"/>
    </source>
</evidence>
<dbReference type="Pfam" id="PF17802">
    <property type="entry name" value="SpaA"/>
    <property type="match status" value="6"/>
</dbReference>
<evidence type="ECO:0000256" key="2">
    <source>
        <dbReference type="ARBA" id="ARBA00022525"/>
    </source>
</evidence>
<keyword evidence="2" id="KW-0964">Secreted</keyword>
<evidence type="ECO:0000313" key="8">
    <source>
        <dbReference type="EMBL" id="VYT71823.1"/>
    </source>
</evidence>
<gene>
    <name evidence="8" type="ORF">CILFYP54_01354</name>
</gene>
<feature type="domain" description="SpaA-like prealbumin fold" evidence="7">
    <location>
        <begin position="258"/>
        <end position="323"/>
    </location>
</feature>
<feature type="domain" description="SpaA-like prealbumin fold" evidence="7">
    <location>
        <begin position="350"/>
        <end position="417"/>
    </location>
</feature>
<keyword evidence="5" id="KW-0472">Membrane</keyword>
<reference evidence="8" key="1">
    <citation type="submission" date="2019-11" db="EMBL/GenBank/DDBJ databases">
        <authorList>
            <person name="Feng L."/>
        </authorList>
    </citation>
    <scope>NUCLEOTIDE SEQUENCE</scope>
    <source>
        <strain evidence="8">CintestinalisLFYP54</strain>
    </source>
</reference>
<dbReference type="PANTHER" id="PTHR36108">
    <property type="entry name" value="COLOSSIN-B-RELATED"/>
    <property type="match status" value="1"/>
</dbReference>
<feature type="domain" description="SpaA-like prealbumin fold" evidence="7">
    <location>
        <begin position="975"/>
        <end position="1029"/>
    </location>
</feature>
<sequence>MSKRRIGDSLRRLARGALACVLAAGMTLSPVTPVLEAAFAAQPGGTGHVYSGSPVRYGGGADTCRFTVDGVTAWCSDPQYTAPKTGDYPVKKAHTRPNSEGFAHLDSNLRTLVYRAYGSPGFDRSYWPTRDWDGSAVTDDELYAYSHIMIADRMWAQGNIAMANTKTAFKRWYTREFLGYEYGGNPDIIVNENAVAIRLERQAGSPEDFQIIELDTGHNSKYRPGARSQTIITYIPEVEVRFSKCSADAEFTGSNPEYSVAGAEYDIFSASDDAKIDHIVMDESGHASLKLQPNKRYYAVETKAPKGYKLSTGRIEFTTGNSTAEEKLIDDPGRVIFRVRKKDSASKGAAQPGATLEGAEYKIVDANGNSHTATTDKEGRIVVRDLPLGKITVTEIKAPKGYKLDPTPKTYHIDAGKLTNAGIFELEPADDFIENVLAFDIELVKYKDTGNEGSGLQDPAPGVRFDIISNTTGKKIATIETDDRGYASTNGNWYGDGQRPEGVKGSIPYDSKGYTVREDPATTPAGYQPAPDWQITPQQMADGATLSYIVDNDFVTSHVQVVKADSETGQTVPLAGFRFQLLDEAKNPITQEVWYPNHAEMSEFETDESGMVTFPEALRPGTYYIREVAAKAPYLLNGEDLKVVIENDAQLAPVTVVKLTDDQAKGRASVLKTCSDDGKPLEGAEFDVVAMQDVVSPDGSVKAVEGEVVDHVKTGEDGTATTKELYLGSGEARYAFVETKAPSGHVLDPTPHEFTLTWKDQDTPIVEAHVDVVDQPNRLIIDKDVTGGDEPLPGVTFALWRGDREIPAASDDTVNLALRAPEGRKVEVAAASDTALIEAEGPLDIEWTLEDSEGAELEPVEARLWKVEKGVYKLTARRGSDEIASAEIKAKPGREYEATHETGIVGGERIRVSEAETEKVALEWSDEDGAYIGQAPVGRQRIEIDGRSVGELEVSEKTYARYNDSKLEALPILLKDGEEPAMHTTDEQGVIATDHLAEGEWRLRETAAPKGYLVDPTVRSLTVTADGLINGDADHTVAVENDYTKVQISKRDITNEAEVPGAKLSILDSDGNVVESWISGEEPHRIDRLEPGDYTLVEEMTPNRYDKATEVPFTVLPSGELQTVVMYDEPISITAKIDKRQEIADPVAKDTEANGDGANRADVTVSDKGEFDYSIDFRNTSSTWVDEFTVTDEIAGAAQGLSVLDAIATPVAGEDHDGKMNVWYKTNKTPADHHDESGANATLSDGHDNPWLADPSNSEALGDDGRRIDYAGWRLWKQDVSTAAVEKLAVSDLGLEEGEVVTAIRLEYGRVEKDFTSRIGEWDRDALKDPHDDLGTIDSTHKDDAMKVPGRATITLEDGSKTTMSIDDLSSAEDGAGWMIDANRDGAPEFYGTESVEIVEDAEVERSPLLLSMHVTDAYEPGTELANDATVEAYRNGGGEMLEDEDADRVVQAPKSTALPLPQTGIDTRRLGAALALVAGAVALLVIWSRLRPKTMLVTMDVFGNRI</sequence>
<evidence type="ECO:0000259" key="7">
    <source>
        <dbReference type="Pfam" id="PF17802"/>
    </source>
</evidence>
<evidence type="ECO:0000256" key="5">
    <source>
        <dbReference type="SAM" id="Phobius"/>
    </source>
</evidence>
<feature type="domain" description="SpaA-like prealbumin fold" evidence="7">
    <location>
        <begin position="1045"/>
        <end position="1128"/>
    </location>
</feature>
<dbReference type="PANTHER" id="PTHR36108:SF13">
    <property type="entry name" value="COLOSSIN-B-RELATED"/>
    <property type="match status" value="1"/>
</dbReference>
<evidence type="ECO:0000256" key="6">
    <source>
        <dbReference type="SAM" id="SignalP"/>
    </source>
</evidence>
<comment type="similarity">
    <text evidence="1">Belongs to the serine-aspartate repeat-containing protein (SDr) family.</text>
</comment>
<feature type="domain" description="SpaA-like prealbumin fold" evidence="7">
    <location>
        <begin position="668"/>
        <end position="764"/>
    </location>
</feature>
<dbReference type="GO" id="GO:0005975">
    <property type="term" value="P:carbohydrate metabolic process"/>
    <property type="evidence" value="ECO:0007669"/>
    <property type="project" value="UniProtKB-ARBA"/>
</dbReference>
<proteinExistence type="inferred from homology"/>
<dbReference type="InterPro" id="IPR041033">
    <property type="entry name" value="SpaA_PFL_dom_1"/>
</dbReference>
<evidence type="ECO:0000256" key="3">
    <source>
        <dbReference type="ARBA" id="ARBA00022729"/>
    </source>
</evidence>
<feature type="signal peptide" evidence="6">
    <location>
        <begin position="1"/>
        <end position="19"/>
    </location>
</feature>
<dbReference type="InterPro" id="IPR013783">
    <property type="entry name" value="Ig-like_fold"/>
</dbReference>
<feature type="transmembrane region" description="Helical" evidence="5">
    <location>
        <begin position="1471"/>
        <end position="1491"/>
    </location>
</feature>
<dbReference type="RefSeq" id="WP_156848198.1">
    <property type="nucleotide sequence ID" value="NZ_CACRTN010000009.1"/>
</dbReference>